<dbReference type="InterPro" id="IPR018669">
    <property type="entry name" value="Toxin_HigB"/>
</dbReference>
<proteinExistence type="predicted"/>
<keyword evidence="2" id="KW-1185">Reference proteome</keyword>
<name>A0A318T6Z5_9HYPH</name>
<protein>
    <submittedName>
        <fullName evidence="1">mRNA interferase HigB</fullName>
    </submittedName>
</protein>
<accession>A0A318T6Z5</accession>
<dbReference type="EMBL" id="QJTF01000001">
    <property type="protein sequence ID" value="PYE90333.1"/>
    <property type="molecule type" value="Genomic_DNA"/>
</dbReference>
<dbReference type="AlphaFoldDB" id="A0A318T6Z5"/>
<sequence length="101" mass="11844">MRVMQIIAKSTLRMFWDKYPHAETPLKTWHAIVSKAEWHGPADVKAMFGTNVDFIGDNRLIFDIAGNKYRLIVHVAYPFRRVLIKFIGTHKEYDRINPETV</sequence>
<evidence type="ECO:0000313" key="1">
    <source>
        <dbReference type="EMBL" id="PYE90333.1"/>
    </source>
</evidence>
<organism evidence="1 2">
    <name type="scientific">Phyllobacterium leguminum</name>
    <dbReference type="NCBI Taxonomy" id="314237"/>
    <lineage>
        <taxon>Bacteria</taxon>
        <taxon>Pseudomonadati</taxon>
        <taxon>Pseudomonadota</taxon>
        <taxon>Alphaproteobacteria</taxon>
        <taxon>Hyphomicrobiales</taxon>
        <taxon>Phyllobacteriaceae</taxon>
        <taxon>Phyllobacterium</taxon>
    </lineage>
</organism>
<gene>
    <name evidence="1" type="ORF">C7477_1012</name>
</gene>
<dbReference type="Pfam" id="PF09907">
    <property type="entry name" value="HigB_toxin"/>
    <property type="match status" value="1"/>
</dbReference>
<dbReference type="GO" id="GO:0004519">
    <property type="term" value="F:endonuclease activity"/>
    <property type="evidence" value="ECO:0007669"/>
    <property type="project" value="InterPro"/>
</dbReference>
<evidence type="ECO:0000313" key="2">
    <source>
        <dbReference type="Proteomes" id="UP000247454"/>
    </source>
</evidence>
<dbReference type="Proteomes" id="UP000247454">
    <property type="component" value="Unassembled WGS sequence"/>
</dbReference>
<dbReference type="GO" id="GO:0110001">
    <property type="term" value="C:toxin-antitoxin complex"/>
    <property type="evidence" value="ECO:0007669"/>
    <property type="project" value="InterPro"/>
</dbReference>
<comment type="caution">
    <text evidence="1">The sequence shown here is derived from an EMBL/GenBank/DDBJ whole genome shotgun (WGS) entry which is preliminary data.</text>
</comment>
<dbReference type="GO" id="GO:0003723">
    <property type="term" value="F:RNA binding"/>
    <property type="evidence" value="ECO:0007669"/>
    <property type="project" value="InterPro"/>
</dbReference>
<reference evidence="1 2" key="1">
    <citation type="submission" date="2018-06" db="EMBL/GenBank/DDBJ databases">
        <title>Genomic Encyclopedia of Type Strains, Phase III (KMG-III): the genomes of soil and plant-associated and newly described type strains.</title>
        <authorList>
            <person name="Whitman W."/>
        </authorList>
    </citation>
    <scope>NUCLEOTIDE SEQUENCE [LARGE SCALE GENOMIC DNA]</scope>
    <source>
        <strain evidence="1 2">ORS 1419</strain>
    </source>
</reference>